<evidence type="ECO:0000313" key="2">
    <source>
        <dbReference type="Proteomes" id="UP000588111"/>
    </source>
</evidence>
<organism evidence="1 2">
    <name type="scientific">Psychrobacter luti</name>
    <dbReference type="NCBI Taxonomy" id="198481"/>
    <lineage>
        <taxon>Bacteria</taxon>
        <taxon>Pseudomonadati</taxon>
        <taxon>Pseudomonadota</taxon>
        <taxon>Gammaproteobacteria</taxon>
        <taxon>Moraxellales</taxon>
        <taxon>Moraxellaceae</taxon>
        <taxon>Psychrobacter</taxon>
    </lineage>
</organism>
<protein>
    <recommendedName>
        <fullName evidence="3">PD-(D/E)XK nuclease superfamily protein</fullName>
    </recommendedName>
</protein>
<name>A0A839TEU8_9GAMM</name>
<gene>
    <name evidence="1" type="ORF">FHS24_000584</name>
</gene>
<sequence length="409" mass="47457">MSEVQTLINAVSQKIHALETAQALYSRQLSPDFNTFDYITTDELGLSRILAALLDPQGSHAQQETFLRLFIEHCLPDMYKAPEWQIFLDNVDKTEVFVEQVTSRSNSLRRMDIYLQCRVGENSYGVCIENKPYAVDQFEQLRDYAEELKKRSHKAWHLIYLNESNEGPSKYSIDMSELEALKKEKQYSHLRFSDLIVWLKACKVECHNHSVSEFITQLIKFIQKQFMGIEDMSEDNAVLDIIKKNAATIDASIKVSNTVDRMKKELIAKLKIDLLAKCKKTDYELDVTYLGEGRRYEQIRFIIPGYDMGWVCFEFDNANFDHPILGIKFISAEEAKSCPYTEKMKTILNTVLADKKVNSSPQWPAYYYFYPQDWKGSSEAWLMIDKGTMADKILEEMDSVFDVLKCLTQ</sequence>
<dbReference type="EMBL" id="JACHXL010000001">
    <property type="protein sequence ID" value="MBB3106093.1"/>
    <property type="molecule type" value="Genomic_DNA"/>
</dbReference>
<keyword evidence="2" id="KW-1185">Reference proteome</keyword>
<proteinExistence type="predicted"/>
<accession>A0A839TEU8</accession>
<reference evidence="1 2" key="1">
    <citation type="submission" date="2020-08" db="EMBL/GenBank/DDBJ databases">
        <title>Genomic Encyclopedia of Type Strains, Phase III (KMG-III): the genomes of soil and plant-associated and newly described type strains.</title>
        <authorList>
            <person name="Whitman W."/>
        </authorList>
    </citation>
    <scope>NUCLEOTIDE SEQUENCE [LARGE SCALE GENOMIC DNA]</scope>
    <source>
        <strain evidence="1 2">CECT 5885</strain>
    </source>
</reference>
<dbReference type="Proteomes" id="UP000588111">
    <property type="component" value="Unassembled WGS sequence"/>
</dbReference>
<dbReference type="Pfam" id="PF14281">
    <property type="entry name" value="PDDEXK_4"/>
    <property type="match status" value="1"/>
</dbReference>
<evidence type="ECO:0000313" key="1">
    <source>
        <dbReference type="EMBL" id="MBB3106093.1"/>
    </source>
</evidence>
<dbReference type="RefSeq" id="WP_183618518.1">
    <property type="nucleotide sequence ID" value="NZ_CAJHAH010000002.1"/>
</dbReference>
<dbReference type="InterPro" id="IPR029470">
    <property type="entry name" value="PDDEXK_4"/>
</dbReference>
<evidence type="ECO:0008006" key="3">
    <source>
        <dbReference type="Google" id="ProtNLM"/>
    </source>
</evidence>
<dbReference type="AlphaFoldDB" id="A0A839TEU8"/>
<comment type="caution">
    <text evidence="1">The sequence shown here is derived from an EMBL/GenBank/DDBJ whole genome shotgun (WGS) entry which is preliminary data.</text>
</comment>